<comment type="function">
    <text evidence="1">Accessory subunit of the mitochondrial membrane respiratory chain NADH dehydrogenase (Complex I), that is believed not to be involved in catalysis. Complex I functions in the transfer of electrons from NADH to the respiratory chain. The immediate electron acceptor for the enzyme is believed to be ubiquinone.</text>
</comment>
<dbReference type="Ensembl" id="ENSUMAT00000028736.1">
    <property type="protein sequence ID" value="ENSUMAP00000024261.1"/>
    <property type="gene ID" value="ENSUMAG00000017664.1"/>
</dbReference>
<reference evidence="17" key="1">
    <citation type="submission" date="2019-03" db="UniProtKB">
        <authorList>
            <consortium name="Ensembl"/>
        </authorList>
    </citation>
    <scope>IDENTIFICATION</scope>
</reference>
<dbReference type="Pfam" id="PF15879">
    <property type="entry name" value="MWFE"/>
    <property type="match status" value="1"/>
</dbReference>
<evidence type="ECO:0000256" key="7">
    <source>
        <dbReference type="ARBA" id="ARBA00022660"/>
    </source>
</evidence>
<evidence type="ECO:0000256" key="4">
    <source>
        <dbReference type="ARBA" id="ARBA00011533"/>
    </source>
</evidence>
<keyword evidence="11 16" id="KW-1133">Transmembrane helix</keyword>
<comment type="subcellular location">
    <subcellularLocation>
        <location evidence="2">Mitochondrion inner membrane</location>
        <topology evidence="2">Single-pass membrane protein</topology>
        <orientation evidence="2">Matrix side</orientation>
    </subcellularLocation>
</comment>
<keyword evidence="12" id="KW-0496">Mitochondrion</keyword>
<evidence type="ECO:0000256" key="11">
    <source>
        <dbReference type="ARBA" id="ARBA00022989"/>
    </source>
</evidence>
<evidence type="ECO:0000256" key="2">
    <source>
        <dbReference type="ARBA" id="ARBA00004298"/>
    </source>
</evidence>
<evidence type="ECO:0000256" key="5">
    <source>
        <dbReference type="ARBA" id="ARBA00016392"/>
    </source>
</evidence>
<evidence type="ECO:0000256" key="8">
    <source>
        <dbReference type="ARBA" id="ARBA00022692"/>
    </source>
</evidence>
<comment type="similarity">
    <text evidence="3">Belongs to the complex I NDUFA1 subunit family.</text>
</comment>
<sequence>FWFEICLGISVMAVCLVIPSIATVHIHRFTNRGEEKSVAHYLYRWNLMERDRRVSGVNCYSVSKGLENI</sequence>
<feature type="transmembrane region" description="Helical" evidence="16">
    <location>
        <begin position="6"/>
        <end position="26"/>
    </location>
</feature>
<dbReference type="GeneTree" id="ENSGT00940000165512"/>
<keyword evidence="9" id="KW-0999">Mitochondrion inner membrane</keyword>
<proteinExistence type="inferred from homology"/>
<evidence type="ECO:0000256" key="3">
    <source>
        <dbReference type="ARBA" id="ARBA00009960"/>
    </source>
</evidence>
<accession>A0A452UT22</accession>
<evidence type="ECO:0000256" key="15">
    <source>
        <dbReference type="ARBA" id="ARBA00033255"/>
    </source>
</evidence>
<dbReference type="PANTHER" id="PTHR17098:SF2">
    <property type="entry name" value="NADH DEHYDROGENASE [UBIQUINONE] 1 ALPHA SUBCOMPLEX SUBUNIT 1"/>
    <property type="match status" value="1"/>
</dbReference>
<organism evidence="17">
    <name type="scientific">Ursus maritimus</name>
    <name type="common">Polar bear</name>
    <name type="synonym">Thalarctos maritimus</name>
    <dbReference type="NCBI Taxonomy" id="29073"/>
    <lineage>
        <taxon>Eukaryota</taxon>
        <taxon>Metazoa</taxon>
        <taxon>Chordata</taxon>
        <taxon>Craniata</taxon>
        <taxon>Vertebrata</taxon>
        <taxon>Euteleostomi</taxon>
        <taxon>Mammalia</taxon>
        <taxon>Eutheria</taxon>
        <taxon>Laurasiatheria</taxon>
        <taxon>Carnivora</taxon>
        <taxon>Caniformia</taxon>
        <taxon>Ursidae</taxon>
        <taxon>Ursus</taxon>
    </lineage>
</organism>
<keyword evidence="10" id="KW-0249">Electron transport</keyword>
<keyword evidence="13 16" id="KW-0472">Membrane</keyword>
<evidence type="ECO:0000256" key="6">
    <source>
        <dbReference type="ARBA" id="ARBA00022448"/>
    </source>
</evidence>
<comment type="subunit">
    <text evidence="4">Complex I is composed of 45 different subunits.</text>
</comment>
<name>A0A452UT22_URSMA</name>
<evidence type="ECO:0000256" key="12">
    <source>
        <dbReference type="ARBA" id="ARBA00023128"/>
    </source>
</evidence>
<evidence type="ECO:0000256" key="13">
    <source>
        <dbReference type="ARBA" id="ARBA00023136"/>
    </source>
</evidence>
<evidence type="ECO:0000313" key="17">
    <source>
        <dbReference type="Ensembl" id="ENSUMAP00000024261"/>
    </source>
</evidence>
<evidence type="ECO:0000256" key="9">
    <source>
        <dbReference type="ARBA" id="ARBA00022792"/>
    </source>
</evidence>
<dbReference type="InterPro" id="IPR017384">
    <property type="entry name" value="NADH_Ub_cplx-1_asu_su-1"/>
</dbReference>
<evidence type="ECO:0000256" key="14">
    <source>
        <dbReference type="ARBA" id="ARBA00029847"/>
    </source>
</evidence>
<dbReference type="PANTHER" id="PTHR17098">
    <property type="entry name" value="NADH-UBIQUINONE OXIDOREDUCTASE MWFE SUBUNIT"/>
    <property type="match status" value="1"/>
</dbReference>
<keyword evidence="6" id="KW-0813">Transport</keyword>
<dbReference type="GO" id="GO:0005743">
    <property type="term" value="C:mitochondrial inner membrane"/>
    <property type="evidence" value="ECO:0007669"/>
    <property type="project" value="UniProtKB-SubCell"/>
</dbReference>
<dbReference type="OMA" id="VMAVCLM"/>
<dbReference type="AlphaFoldDB" id="A0A452UT22"/>
<protein>
    <recommendedName>
        <fullName evidence="5">NADH dehydrogenase [ubiquinone] 1 alpha subcomplex subunit 1</fullName>
    </recommendedName>
    <alternativeName>
        <fullName evidence="15">Complex I-MWFE</fullName>
    </alternativeName>
    <alternativeName>
        <fullName evidence="14">NADH-ubiquinone oxidoreductase MWFE subunit</fullName>
    </alternativeName>
</protein>
<evidence type="ECO:0000256" key="1">
    <source>
        <dbReference type="ARBA" id="ARBA00003195"/>
    </source>
</evidence>
<evidence type="ECO:0000256" key="16">
    <source>
        <dbReference type="SAM" id="Phobius"/>
    </source>
</evidence>
<keyword evidence="8 16" id="KW-0812">Transmembrane</keyword>
<evidence type="ECO:0000256" key="10">
    <source>
        <dbReference type="ARBA" id="ARBA00022982"/>
    </source>
</evidence>
<keyword evidence="7" id="KW-0679">Respiratory chain</keyword>